<dbReference type="InterPro" id="IPR010295">
    <property type="entry name" value="DUF898"/>
</dbReference>
<evidence type="ECO:0000313" key="2">
    <source>
        <dbReference type="EMBL" id="MFC3810348.1"/>
    </source>
</evidence>
<protein>
    <submittedName>
        <fullName evidence="2">YjgN family protein</fullName>
    </submittedName>
</protein>
<feature type="transmembrane region" description="Helical" evidence="1">
    <location>
        <begin position="198"/>
        <end position="218"/>
    </location>
</feature>
<name>A0ABV7YSK4_9BACT</name>
<accession>A0ABV7YSK4</accession>
<sequence>MNSEENYIETQPHRFFFKGKGSAYFSIVFVNFLLTIVTLGLYYPWAKCSKLKYLYENTEFADSPFAFLGNGKELFKGFIKLLVAAIVFFGIYASLAYNQQLVLAVIFLYSGLFLLVPIALHGSYRYRLSRTTWRNIHFGYRGQITELFSEWIIGSILSILTIGIYSPWFTTRIRKYMISNIRFGDVKFDYEGEGSELFVIHLKGIFLSLITFGIYSFWYTKDLYNYYINNITIEQNDYLHRVESKMTGGDFFELFIVNYILLVFTLGLAFPFVQVRTFKYLAEKLLVEGTFNPDAIVQTEEDYKDATGEDLASWLDIDLI</sequence>
<comment type="caution">
    <text evidence="2">The sequence shown here is derived from an EMBL/GenBank/DDBJ whole genome shotgun (WGS) entry which is preliminary data.</text>
</comment>
<feature type="transmembrane region" description="Helical" evidence="1">
    <location>
        <begin position="147"/>
        <end position="168"/>
    </location>
</feature>
<evidence type="ECO:0000256" key="1">
    <source>
        <dbReference type="SAM" id="Phobius"/>
    </source>
</evidence>
<dbReference type="Pfam" id="PF05987">
    <property type="entry name" value="DUF898"/>
    <property type="match status" value="2"/>
</dbReference>
<keyword evidence="1" id="KW-0472">Membrane</keyword>
<keyword evidence="1" id="KW-1133">Transmembrane helix</keyword>
<keyword evidence="1" id="KW-0812">Transmembrane</keyword>
<feature type="transmembrane region" description="Helical" evidence="1">
    <location>
        <begin position="101"/>
        <end position="126"/>
    </location>
</feature>
<keyword evidence="3" id="KW-1185">Reference proteome</keyword>
<organism evidence="2 3">
    <name type="scientific">Lacihabitans lacunae</name>
    <dbReference type="NCBI Taxonomy" id="1028214"/>
    <lineage>
        <taxon>Bacteria</taxon>
        <taxon>Pseudomonadati</taxon>
        <taxon>Bacteroidota</taxon>
        <taxon>Cytophagia</taxon>
        <taxon>Cytophagales</taxon>
        <taxon>Leadbetterellaceae</taxon>
        <taxon>Lacihabitans</taxon>
    </lineage>
</organism>
<dbReference type="RefSeq" id="WP_379836410.1">
    <property type="nucleotide sequence ID" value="NZ_JBHRYQ010000001.1"/>
</dbReference>
<feature type="transmembrane region" description="Helical" evidence="1">
    <location>
        <begin position="251"/>
        <end position="273"/>
    </location>
</feature>
<gene>
    <name evidence="2" type="ORF">ACFOOI_06785</name>
</gene>
<reference evidence="3" key="1">
    <citation type="journal article" date="2019" name="Int. J. Syst. Evol. Microbiol.">
        <title>The Global Catalogue of Microorganisms (GCM) 10K type strain sequencing project: providing services to taxonomists for standard genome sequencing and annotation.</title>
        <authorList>
            <consortium name="The Broad Institute Genomics Platform"/>
            <consortium name="The Broad Institute Genome Sequencing Center for Infectious Disease"/>
            <person name="Wu L."/>
            <person name="Ma J."/>
        </authorList>
    </citation>
    <scope>NUCLEOTIDE SEQUENCE [LARGE SCALE GENOMIC DNA]</scope>
    <source>
        <strain evidence="3">CECT 7956</strain>
    </source>
</reference>
<proteinExistence type="predicted"/>
<feature type="transmembrane region" description="Helical" evidence="1">
    <location>
        <begin position="23"/>
        <end position="43"/>
    </location>
</feature>
<dbReference type="Proteomes" id="UP001595616">
    <property type="component" value="Unassembled WGS sequence"/>
</dbReference>
<feature type="transmembrane region" description="Helical" evidence="1">
    <location>
        <begin position="77"/>
        <end position="95"/>
    </location>
</feature>
<dbReference type="EMBL" id="JBHRYQ010000001">
    <property type="protein sequence ID" value="MFC3810348.1"/>
    <property type="molecule type" value="Genomic_DNA"/>
</dbReference>
<evidence type="ECO:0000313" key="3">
    <source>
        <dbReference type="Proteomes" id="UP001595616"/>
    </source>
</evidence>